<evidence type="ECO:0000313" key="9">
    <source>
        <dbReference type="EMBL" id="KAJ1254773.1"/>
    </source>
</evidence>
<comment type="caution">
    <text evidence="9">The sequence shown here is derived from an EMBL/GenBank/DDBJ whole genome shotgun (WGS) entry which is preliminary data.</text>
</comment>
<feature type="region of interest" description="Disordered" evidence="6">
    <location>
        <begin position="370"/>
        <end position="397"/>
    </location>
</feature>
<evidence type="ECO:0000256" key="4">
    <source>
        <dbReference type="ARBA" id="ARBA00023136"/>
    </source>
</evidence>
<accession>A0A9W7X7M4</accession>
<organism evidence="9 10">
    <name type="scientific">Paspalum vaginatum</name>
    <name type="common">seashore paspalum</name>
    <dbReference type="NCBI Taxonomy" id="158149"/>
    <lineage>
        <taxon>Eukaryota</taxon>
        <taxon>Viridiplantae</taxon>
        <taxon>Streptophyta</taxon>
        <taxon>Embryophyta</taxon>
        <taxon>Tracheophyta</taxon>
        <taxon>Spermatophyta</taxon>
        <taxon>Magnoliopsida</taxon>
        <taxon>Liliopsida</taxon>
        <taxon>Poales</taxon>
        <taxon>Poaceae</taxon>
        <taxon>PACMAD clade</taxon>
        <taxon>Panicoideae</taxon>
        <taxon>Andropogonodae</taxon>
        <taxon>Paspaleae</taxon>
        <taxon>Paspalinae</taxon>
        <taxon>Paspalum</taxon>
    </lineage>
</organism>
<evidence type="ECO:0000256" key="7">
    <source>
        <dbReference type="SAM" id="Phobius"/>
    </source>
</evidence>
<keyword evidence="10" id="KW-1185">Reference proteome</keyword>
<dbReference type="GO" id="GO:0080115">
    <property type="term" value="F:myosin XI tail binding"/>
    <property type="evidence" value="ECO:0007669"/>
    <property type="project" value="UniProtKB-ARBA"/>
</dbReference>
<evidence type="ECO:0000259" key="8">
    <source>
        <dbReference type="PROSITE" id="PS51775"/>
    </source>
</evidence>
<evidence type="ECO:0000313" key="10">
    <source>
        <dbReference type="Proteomes" id="UP001164776"/>
    </source>
</evidence>
<dbReference type="InterPro" id="IPR007656">
    <property type="entry name" value="GTD-bd"/>
</dbReference>
<dbReference type="GO" id="GO:0016020">
    <property type="term" value="C:membrane"/>
    <property type="evidence" value="ECO:0007669"/>
    <property type="project" value="UniProtKB-SubCell"/>
</dbReference>
<feature type="compositionally biased region" description="Polar residues" evidence="6">
    <location>
        <begin position="379"/>
        <end position="393"/>
    </location>
</feature>
<proteinExistence type="predicted"/>
<feature type="transmembrane region" description="Helical" evidence="7">
    <location>
        <begin position="32"/>
        <end position="52"/>
    </location>
</feature>
<dbReference type="PROSITE" id="PS51775">
    <property type="entry name" value="GTD_BINDING"/>
    <property type="match status" value="1"/>
</dbReference>
<feature type="coiled-coil region" evidence="5">
    <location>
        <begin position="493"/>
        <end position="587"/>
    </location>
</feature>
<protein>
    <recommendedName>
        <fullName evidence="8">GTD-binding domain-containing protein</fullName>
    </recommendedName>
</protein>
<keyword evidence="5" id="KW-0175">Coiled coil</keyword>
<dbReference type="AlphaFoldDB" id="A0A9W7X7M4"/>
<keyword evidence="2 7" id="KW-0812">Transmembrane</keyword>
<dbReference type="Proteomes" id="UP001164776">
    <property type="component" value="Unassembled WGS sequence"/>
</dbReference>
<dbReference type="PANTHER" id="PTHR31448">
    <property type="entry name" value="MYOSIN-BINDING PROTEIN 2"/>
    <property type="match status" value="1"/>
</dbReference>
<evidence type="ECO:0000256" key="6">
    <source>
        <dbReference type="SAM" id="MobiDB-lite"/>
    </source>
</evidence>
<comment type="subcellular location">
    <subcellularLocation>
        <location evidence="1">Membrane</location>
        <topology evidence="1">Single-pass membrane protein</topology>
    </subcellularLocation>
</comment>
<feature type="domain" description="GTD-binding" evidence="8">
    <location>
        <begin position="487"/>
        <end position="585"/>
    </location>
</feature>
<evidence type="ECO:0000256" key="3">
    <source>
        <dbReference type="ARBA" id="ARBA00022989"/>
    </source>
</evidence>
<keyword evidence="3 7" id="KW-1133">Transmembrane helix</keyword>
<name>A0A9W7X7M4_9POAL</name>
<dbReference type="OrthoDB" id="1047602at2759"/>
<gene>
    <name evidence="9" type="ORF">BS78_K327400</name>
</gene>
<dbReference type="PANTHER" id="PTHR31448:SF45">
    <property type="entry name" value="EXPRESSED PROTEIN"/>
    <property type="match status" value="1"/>
</dbReference>
<evidence type="ECO:0000256" key="5">
    <source>
        <dbReference type="SAM" id="Coils"/>
    </source>
</evidence>
<dbReference type="InterPro" id="IPR039306">
    <property type="entry name" value="MYOB"/>
</dbReference>
<dbReference type="EMBL" id="MU629897">
    <property type="protein sequence ID" value="KAJ1254773.1"/>
    <property type="molecule type" value="Genomic_DNA"/>
</dbReference>
<evidence type="ECO:0000256" key="1">
    <source>
        <dbReference type="ARBA" id="ARBA00004167"/>
    </source>
</evidence>
<sequence length="780" mass="87377">MRIGGALSFPWRKLVQGRRTFRGQFWPVLRHAVSECCLIIMLVATAVLSYMATRFARMCRLRSPCMLCSRLDRFLHGRAWFSEELLCASHRLEISRLSHCQSHNKLARSDDMCDRCLVSCTTLDGKSGNLTDKNVREKVKSRSRSRHKQLCSCCSVSFKKRQDSHKLPDVANSRFPDVDMSKLKESISMASIGHSSDDGSDHLPYEGYRKLKVGHDSESEMHISDVDDDDGNVAPHEARERANQILNRDAQLQPMITNAIGLSMLHSDNTVTAKPMQPLNSARDTDNRDTKVAKSLDRAIGHGLDEINWSQINSSDNNIDIQSKLMPEQVCAELPKEKTFLVGIEEIGDSFPGVSGSPDEEATKDFAASANAGTSSNADTHVNRNNSMRNASGSRGYLKSPRLSEIISARDTNSKTNEEVKTFLSQLSSARGFDGPLNETTCSPRISPQIDEYRQYDATGMASFLERNNSNLEPFDVNATSEDEGEISVERLRQQAEFNRKKMSILYKELEAERSASAVAASEAMAMINRLQEEKAAMHMEALQYLRMMEEQADHDQEAIEKLNDLLTEREKELLDLEAELDGYQRKLHDEPFDVGKFGAIDGAMTLGVFDGSDFMTHTMFDFEDEKAKILESLHKLEETLGMSSTNRLNMGGANDTLDIGSRYIESSELGGSLLPRQELVSESVSSQCNDENESIENQKNVTSCSHLDDEKICTMTSVKHDISLLNARFNALEADQNFLKQILSSINVSSDGVQCVEEITSHLRELRRIMAEQRDVAFL</sequence>
<reference evidence="9 10" key="1">
    <citation type="submission" date="2022-10" db="EMBL/GenBank/DDBJ databases">
        <title>WGS assembly of Paspalum vaginatum 540-79.</title>
        <authorList>
            <person name="Sun G."/>
            <person name="Wase N."/>
            <person name="Shu S."/>
            <person name="Jenkins J."/>
            <person name="Zhou B."/>
            <person name="Torres-Rodriguez J."/>
            <person name="Chen C."/>
            <person name="Sandor L."/>
            <person name="Plott C."/>
            <person name="Yoshinga Y."/>
            <person name="Daum C."/>
            <person name="Qi P."/>
            <person name="Barry K."/>
            <person name="Lipzen A."/>
            <person name="Berry L."/>
            <person name="Pedersen C."/>
            <person name="Gottilla T."/>
            <person name="Foltz A."/>
            <person name="Yu H."/>
            <person name="O'Malley R."/>
            <person name="Zhang C."/>
            <person name="Devos K."/>
            <person name="Sigmon B."/>
            <person name="Yu B."/>
            <person name="Obata T."/>
            <person name="Schmutz J."/>
            <person name="Schnable J."/>
        </authorList>
    </citation>
    <scope>NUCLEOTIDE SEQUENCE [LARGE SCALE GENOMIC DNA]</scope>
    <source>
        <strain evidence="10">cv. 540-79</strain>
    </source>
</reference>
<dbReference type="Pfam" id="PF04576">
    <property type="entry name" value="Zein-binding"/>
    <property type="match status" value="1"/>
</dbReference>
<evidence type="ECO:0000256" key="2">
    <source>
        <dbReference type="ARBA" id="ARBA00022692"/>
    </source>
</evidence>
<keyword evidence="4 7" id="KW-0472">Membrane</keyword>
<dbReference type="EMBL" id="MU629897">
    <property type="protein sequence ID" value="KAJ1254772.1"/>
    <property type="molecule type" value="Genomic_DNA"/>
</dbReference>